<dbReference type="Proteomes" id="UP000041625">
    <property type="component" value="Unassembled WGS sequence"/>
</dbReference>
<protein>
    <submittedName>
        <fullName evidence="1">Uncharacterized protein</fullName>
    </submittedName>
</protein>
<dbReference type="AlphaFoldDB" id="A0A0T7DBU1"/>
<accession>A0A0T7DQI7</accession>
<evidence type="ECO:0000313" key="1">
    <source>
        <dbReference type="EMBL" id="CDT99470.1"/>
    </source>
</evidence>
<comment type="caution">
    <text evidence="1">The sequence shown here is derived from an EMBL/GenBank/DDBJ whole genome shotgun (WGS) entry which is preliminary data.</text>
</comment>
<organism evidence="1 2">
    <name type="scientific">Vibrio coralliirubri</name>
    <dbReference type="NCBI Taxonomy" id="1516159"/>
    <lineage>
        <taxon>Bacteria</taxon>
        <taxon>Pseudomonadati</taxon>
        <taxon>Pseudomonadota</taxon>
        <taxon>Gammaproteobacteria</taxon>
        <taxon>Vibrionales</taxon>
        <taxon>Vibrionaceae</taxon>
        <taxon>Vibrio</taxon>
    </lineage>
</organism>
<keyword evidence="2" id="KW-1185">Reference proteome</keyword>
<proteinExistence type="predicted"/>
<sequence>MLLPVVNAIVCPLITTNDEKSEKLAIILSAGSLIYAQNLL</sequence>
<name>A0A0T7DBU1_9VIBR</name>
<accession>A0A0T7DBU1</accession>
<gene>
    <name evidence="1" type="ORF">VCR31J2_70079</name>
</gene>
<accession>A0A0T7E9E4</accession>
<dbReference type="EMBL" id="CCKJ01000223">
    <property type="protein sequence ID" value="CDT99470.1"/>
    <property type="molecule type" value="Genomic_DNA"/>
</dbReference>
<reference evidence="1 2" key="1">
    <citation type="submission" date="2014-06" db="EMBL/GenBank/DDBJ databases">
        <authorList>
            <person name="Le Roux F."/>
        </authorList>
    </citation>
    <scope>NUCLEOTIDE SEQUENCE [LARGE SCALE GENOMIC DNA]</scope>
    <source>
        <strain evidence="1 2">J2-31</strain>
    </source>
</reference>
<evidence type="ECO:0000313" key="2">
    <source>
        <dbReference type="Proteomes" id="UP000041625"/>
    </source>
</evidence>